<dbReference type="Gene3D" id="3.30.420.10">
    <property type="entry name" value="Ribonuclease H-like superfamily/Ribonuclease H"/>
    <property type="match status" value="1"/>
</dbReference>
<dbReference type="SUPFAM" id="SSF52540">
    <property type="entry name" value="P-loop containing nucleoside triphosphate hydrolases"/>
    <property type="match status" value="1"/>
</dbReference>
<name>A0ABY6L4I9_9ARAC</name>
<dbReference type="PANTHER" id="PTHR46060">
    <property type="entry name" value="MARINER MOS1 TRANSPOSASE-LIKE PROTEIN"/>
    <property type="match status" value="1"/>
</dbReference>
<keyword evidence="3" id="KW-1185">Reference proteome</keyword>
<reference evidence="2 3" key="1">
    <citation type="submission" date="2022-01" db="EMBL/GenBank/DDBJ databases">
        <title>A chromosomal length assembly of Cordylochernes scorpioides.</title>
        <authorList>
            <person name="Zeh D."/>
            <person name="Zeh J."/>
        </authorList>
    </citation>
    <scope>NUCLEOTIDE SEQUENCE [LARGE SCALE GENOMIC DNA]</scope>
    <source>
        <strain evidence="2">IN4F17</strain>
        <tissue evidence="2">Whole Body</tissue>
    </source>
</reference>
<dbReference type="Gene3D" id="1.10.10.10">
    <property type="entry name" value="Winged helix-like DNA-binding domain superfamily/Winged helix DNA-binding domain"/>
    <property type="match status" value="1"/>
</dbReference>
<evidence type="ECO:0000313" key="2">
    <source>
        <dbReference type="EMBL" id="UYV75908.1"/>
    </source>
</evidence>
<dbReference type="InterPro" id="IPR027417">
    <property type="entry name" value="P-loop_NTPase"/>
</dbReference>
<dbReference type="InterPro" id="IPR052709">
    <property type="entry name" value="Transposase-MT_Hybrid"/>
</dbReference>
<proteinExistence type="predicted"/>
<feature type="region of interest" description="Disordered" evidence="1">
    <location>
        <begin position="434"/>
        <end position="465"/>
    </location>
</feature>
<dbReference type="Gene3D" id="3.40.50.300">
    <property type="entry name" value="P-loop containing nucleotide triphosphate hydrolases"/>
    <property type="match status" value="1"/>
</dbReference>
<organism evidence="2 3">
    <name type="scientific">Cordylochernes scorpioides</name>
    <dbReference type="NCBI Taxonomy" id="51811"/>
    <lineage>
        <taxon>Eukaryota</taxon>
        <taxon>Metazoa</taxon>
        <taxon>Ecdysozoa</taxon>
        <taxon>Arthropoda</taxon>
        <taxon>Chelicerata</taxon>
        <taxon>Arachnida</taxon>
        <taxon>Pseudoscorpiones</taxon>
        <taxon>Cheliferoidea</taxon>
        <taxon>Chernetidae</taxon>
        <taxon>Cordylochernes</taxon>
    </lineage>
</organism>
<evidence type="ECO:0000313" key="3">
    <source>
        <dbReference type="Proteomes" id="UP001235939"/>
    </source>
</evidence>
<dbReference type="PANTHER" id="PTHR46060:SF1">
    <property type="entry name" value="MARINER MOS1 TRANSPOSASE-LIKE PROTEIN"/>
    <property type="match status" value="1"/>
</dbReference>
<protein>
    <submittedName>
        <fullName evidence="2">Uncharacterized protein</fullName>
    </submittedName>
</protein>
<gene>
    <name evidence="2" type="ORF">LAZ67_13001770</name>
</gene>
<accession>A0ABY6L4I9</accession>
<dbReference type="EMBL" id="CP092875">
    <property type="protein sequence ID" value="UYV75908.1"/>
    <property type="molecule type" value="Genomic_DNA"/>
</dbReference>
<evidence type="ECO:0000256" key="1">
    <source>
        <dbReference type="SAM" id="MobiDB-lite"/>
    </source>
</evidence>
<dbReference type="Proteomes" id="UP001235939">
    <property type="component" value="Chromosome 13"/>
</dbReference>
<dbReference type="CDD" id="cd18809">
    <property type="entry name" value="SF1_C_RecD"/>
    <property type="match status" value="1"/>
</dbReference>
<dbReference type="InterPro" id="IPR036397">
    <property type="entry name" value="RNaseH_sf"/>
</dbReference>
<sequence>METIIVDNSNNLKIESVEISEPEIMAQEEDIEPMEVSNQVLRMCNICLEKFPDEATLLDHFLERQNTAVSCNYILLEFEDAELQALLDEDSTQMQEKFAKQLQVSQDCRRSMWLCVPNALKIAIQGLVPLSGSPYKDESMCPYHNTRMYPCFQNVVQRYFHVFPDHHTRMCPCVQNAVEIAVEGRVYKSRSPYKNESMLSDRCKRKQFPCVPACAITIHKAQGGTFATIVYKYSSKQPQQLVYVAMSRVTSIDGLYIITEKDSPLVFKHGRDGNDSQTTRDIRNEYLRLRGHTLDTITKQAVKFCDDATDAGQLIVTNINCQSLSAHAADIETDTVIPRSDYLVLTETWMRDTCEPTPIKGYECVSRENNRPNSDTNAAGGVAIYRKLSSTSTAEVFQELVCRILECYYGKDSVRTFTTASTCHRFHRRAKAKTSLEDDDVPKDDTTTKPLFTPQENGRKEQDTGISKTTIGRIVTKDLKLKKTPAKFIPRFLTNEQKLCRLATCEDMMEMTRTDPEWKDKIITGDETWVYGYDPETKPQSAEWRG</sequence>
<dbReference type="InterPro" id="IPR036388">
    <property type="entry name" value="WH-like_DNA-bd_sf"/>
</dbReference>